<keyword evidence="3 5" id="KW-1133">Transmembrane helix</keyword>
<evidence type="ECO:0000256" key="1">
    <source>
        <dbReference type="ARBA" id="ARBA00004141"/>
    </source>
</evidence>
<feature type="transmembrane region" description="Helical" evidence="5">
    <location>
        <begin position="36"/>
        <end position="56"/>
    </location>
</feature>
<reference evidence="7 8" key="1">
    <citation type="journal article" date="2012" name="J. Bacteriol.">
        <title>Genome Sequence of Nitratireductor pacificus Type Strain pht-3B.</title>
        <authorList>
            <person name="Lai Q."/>
            <person name="Li G."/>
            <person name="Shao Z."/>
        </authorList>
    </citation>
    <scope>NUCLEOTIDE SEQUENCE [LARGE SCALE GENOMIC DNA]</scope>
    <source>
        <strain evidence="8">pht-3B</strain>
    </source>
</reference>
<name>K2MRB8_9HYPH</name>
<feature type="transmembrane region" description="Helical" evidence="5">
    <location>
        <begin position="126"/>
        <end position="143"/>
    </location>
</feature>
<gene>
    <name evidence="7" type="ORF">NA2_06258</name>
</gene>
<dbReference type="eggNOG" id="COG4094">
    <property type="taxonomic scope" value="Bacteria"/>
</dbReference>
<protein>
    <submittedName>
        <fullName evidence="7">Protein NnrU</fullName>
    </submittedName>
</protein>
<evidence type="ECO:0000313" key="7">
    <source>
        <dbReference type="EMBL" id="EKF19922.1"/>
    </source>
</evidence>
<evidence type="ECO:0000256" key="3">
    <source>
        <dbReference type="ARBA" id="ARBA00022989"/>
    </source>
</evidence>
<comment type="subcellular location">
    <subcellularLocation>
        <location evidence="1">Membrane</location>
        <topology evidence="1">Multi-pass membrane protein</topology>
    </subcellularLocation>
</comment>
<evidence type="ECO:0000313" key="8">
    <source>
        <dbReference type="Proteomes" id="UP000006786"/>
    </source>
</evidence>
<evidence type="ECO:0000259" key="6">
    <source>
        <dbReference type="Pfam" id="PF07298"/>
    </source>
</evidence>
<dbReference type="RefSeq" id="WP_008595456.1">
    <property type="nucleotide sequence ID" value="NZ_AMRM01000005.1"/>
</dbReference>
<organism evidence="7 8">
    <name type="scientific">Nitratireductor pacificus pht-3B</name>
    <dbReference type="NCBI Taxonomy" id="391937"/>
    <lineage>
        <taxon>Bacteria</taxon>
        <taxon>Pseudomonadati</taxon>
        <taxon>Pseudomonadota</taxon>
        <taxon>Alphaproteobacteria</taxon>
        <taxon>Hyphomicrobiales</taxon>
        <taxon>Phyllobacteriaceae</taxon>
        <taxon>Nitratireductor</taxon>
    </lineage>
</organism>
<dbReference type="Pfam" id="PF07298">
    <property type="entry name" value="NnrU"/>
    <property type="match status" value="1"/>
</dbReference>
<dbReference type="STRING" id="391937.NA2_06258"/>
<dbReference type="PATRIC" id="fig|391937.3.peg.1289"/>
<keyword evidence="8" id="KW-1185">Reference proteome</keyword>
<evidence type="ECO:0000256" key="4">
    <source>
        <dbReference type="ARBA" id="ARBA00023136"/>
    </source>
</evidence>
<keyword evidence="2 5" id="KW-0812">Transmembrane</keyword>
<accession>K2MRB8</accession>
<feature type="transmembrane region" description="Helical" evidence="5">
    <location>
        <begin position="76"/>
        <end position="95"/>
    </location>
</feature>
<dbReference type="InterPro" id="IPR009915">
    <property type="entry name" value="NnrU_dom"/>
</dbReference>
<feature type="transmembrane region" description="Helical" evidence="5">
    <location>
        <begin position="163"/>
        <end position="184"/>
    </location>
</feature>
<evidence type="ECO:0000256" key="5">
    <source>
        <dbReference type="SAM" id="Phobius"/>
    </source>
</evidence>
<comment type="caution">
    <text evidence="7">The sequence shown here is derived from an EMBL/GenBank/DDBJ whole genome shotgun (WGS) entry which is preliminary data.</text>
</comment>
<proteinExistence type="predicted"/>
<sequence length="189" mass="20131">MSVLILGLVLFLGIHSLRIAAPQMRARVIAQRGLRAWLLPYALVSFAGLALIVWGYGLARLDPLVLYAPPPSLRHLALLLLLPIFPLLIAAYVPGRIRRAIGHPMLAATVLWGLAHLLANGTLADLLLFGGFALWAVIDWGSASGRPATTQASAGGSWSGDAIAIGGGLILYVLFVGWLHRWLIGVAPI</sequence>
<dbReference type="EMBL" id="AMRM01000005">
    <property type="protein sequence ID" value="EKF19922.1"/>
    <property type="molecule type" value="Genomic_DNA"/>
</dbReference>
<dbReference type="AlphaFoldDB" id="K2MRB8"/>
<feature type="domain" description="NnrU" evidence="6">
    <location>
        <begin position="3"/>
        <end position="188"/>
    </location>
</feature>
<evidence type="ECO:0000256" key="2">
    <source>
        <dbReference type="ARBA" id="ARBA00022692"/>
    </source>
</evidence>
<keyword evidence="4 5" id="KW-0472">Membrane</keyword>
<dbReference type="Proteomes" id="UP000006786">
    <property type="component" value="Unassembled WGS sequence"/>
</dbReference>
<dbReference type="GO" id="GO:0016020">
    <property type="term" value="C:membrane"/>
    <property type="evidence" value="ECO:0007669"/>
    <property type="project" value="UniProtKB-SubCell"/>
</dbReference>
<dbReference type="OrthoDB" id="5293641at2"/>